<dbReference type="Gene3D" id="3.90.1150.10">
    <property type="entry name" value="Aspartate Aminotransferase, domain 1"/>
    <property type="match status" value="1"/>
</dbReference>
<dbReference type="GO" id="GO:0030170">
    <property type="term" value="F:pyridoxal phosphate binding"/>
    <property type="evidence" value="ECO:0007669"/>
    <property type="project" value="InterPro"/>
</dbReference>
<dbReference type="GO" id="GO:0016829">
    <property type="term" value="F:lyase activity"/>
    <property type="evidence" value="ECO:0007669"/>
    <property type="project" value="UniProtKB-KW"/>
</dbReference>
<dbReference type="GO" id="GO:0030429">
    <property type="term" value="F:kynureninase activity"/>
    <property type="evidence" value="ECO:0007669"/>
    <property type="project" value="InterPro"/>
</dbReference>
<dbReference type="InterPro" id="IPR000192">
    <property type="entry name" value="Aminotrans_V_dom"/>
</dbReference>
<dbReference type="Gene3D" id="3.40.640.10">
    <property type="entry name" value="Type I PLP-dependent aspartate aminotransferase-like (Major domain)"/>
    <property type="match status" value="1"/>
</dbReference>
<dbReference type="RefSeq" id="WP_183202585.1">
    <property type="nucleotide sequence ID" value="NZ_BAAAER010000002.1"/>
</dbReference>
<reference evidence="5 6" key="1">
    <citation type="submission" date="2020-08" db="EMBL/GenBank/DDBJ databases">
        <title>Genomic Encyclopedia of Type Strains, Phase IV (KMG-IV): sequencing the most valuable type-strain genomes for metagenomic binning, comparative biology and taxonomic classification.</title>
        <authorList>
            <person name="Goeker M."/>
        </authorList>
    </citation>
    <scope>NUCLEOTIDE SEQUENCE [LARGE SCALE GENOMIC DNA]</scope>
    <source>
        <strain evidence="5 6">DSM 23960</strain>
    </source>
</reference>
<dbReference type="GO" id="GO:0006569">
    <property type="term" value="P:L-tryptophan catabolic process"/>
    <property type="evidence" value="ECO:0007669"/>
    <property type="project" value="InterPro"/>
</dbReference>
<comment type="caution">
    <text evidence="5">The sequence shown here is derived from an EMBL/GenBank/DDBJ whole genome shotgun (WGS) entry which is preliminary data.</text>
</comment>
<sequence>MAARKDLFSRALSLDPERLHFAAHSHHLWPDASFDGQVRAWVEANQFADRKWDLIFGDAVPEAQKHVAKELNLPSPDTVVFAPNTHDFLLRIFSGFEKKPVRILSTDGEFHSFRRQGERWEEAGEAVVTRIPLHPFETFNERFVEAARAGDFDLIVISQIFFKTGQVFDRVEDLAALADPQGPWVVVDGYHSFMAVPTDLSAVADRIFYVTGGYKYAMSGEGCGILHAPDGFCPRPVSTGWFAEFGNLTGPPNGVQYRADAGRFWGATFEATPVYRFNGVRRMLDEAGISTADIADHARGLMRRFQDAVAAGEAGKLGEAELLNPVTNEPNRARYLAFRHKDAQAWRKRLIDANVVTDVRDDTIRFGFGLYQDDADLDRLIEICDRIL</sequence>
<dbReference type="InterPro" id="IPR015421">
    <property type="entry name" value="PyrdxlP-dep_Trfase_major"/>
</dbReference>
<evidence type="ECO:0000313" key="6">
    <source>
        <dbReference type="Proteomes" id="UP000529946"/>
    </source>
</evidence>
<name>A0A7W6NNZ9_9CAUL</name>
<keyword evidence="6" id="KW-1185">Reference proteome</keyword>
<evidence type="ECO:0000256" key="1">
    <source>
        <dbReference type="ARBA" id="ARBA00022642"/>
    </source>
</evidence>
<protein>
    <submittedName>
        <fullName evidence="5">Selenocysteine lyase/cysteine desulfurase</fullName>
    </submittedName>
</protein>
<keyword evidence="2" id="KW-0378">Hydrolase</keyword>
<dbReference type="Proteomes" id="UP000529946">
    <property type="component" value="Unassembled WGS sequence"/>
</dbReference>
<evidence type="ECO:0000256" key="3">
    <source>
        <dbReference type="ARBA" id="ARBA00022898"/>
    </source>
</evidence>
<dbReference type="InterPro" id="IPR015424">
    <property type="entry name" value="PyrdxlP-dep_Trfase"/>
</dbReference>
<proteinExistence type="predicted"/>
<evidence type="ECO:0000313" key="5">
    <source>
        <dbReference type="EMBL" id="MBB4081677.1"/>
    </source>
</evidence>
<keyword evidence="5" id="KW-0456">Lyase</keyword>
<gene>
    <name evidence="5" type="ORF">GGR12_000516</name>
</gene>
<organism evidence="5 6">
    <name type="scientific">Brevundimonas lenta</name>
    <dbReference type="NCBI Taxonomy" id="424796"/>
    <lineage>
        <taxon>Bacteria</taxon>
        <taxon>Pseudomonadati</taxon>
        <taxon>Pseudomonadota</taxon>
        <taxon>Alphaproteobacteria</taxon>
        <taxon>Caulobacterales</taxon>
        <taxon>Caulobacteraceae</taxon>
        <taxon>Brevundimonas</taxon>
    </lineage>
</organism>
<dbReference type="Pfam" id="PF00266">
    <property type="entry name" value="Aminotran_5"/>
    <property type="match status" value="1"/>
</dbReference>
<dbReference type="GO" id="GO:0009435">
    <property type="term" value="P:NAD+ biosynthetic process"/>
    <property type="evidence" value="ECO:0007669"/>
    <property type="project" value="InterPro"/>
</dbReference>
<keyword evidence="1" id="KW-0662">Pyridine nucleotide biosynthesis</keyword>
<dbReference type="InterPro" id="IPR010111">
    <property type="entry name" value="Kynureninase"/>
</dbReference>
<dbReference type="AlphaFoldDB" id="A0A7W6NNZ9"/>
<keyword evidence="3" id="KW-0663">Pyridoxal phosphate</keyword>
<accession>A0A7W6NNZ9</accession>
<evidence type="ECO:0000256" key="2">
    <source>
        <dbReference type="ARBA" id="ARBA00022801"/>
    </source>
</evidence>
<dbReference type="Pfam" id="PF22580">
    <property type="entry name" value="KYNU_C"/>
    <property type="match status" value="1"/>
</dbReference>
<dbReference type="EMBL" id="JACIDM010000001">
    <property type="protein sequence ID" value="MBB4081677.1"/>
    <property type="molecule type" value="Genomic_DNA"/>
</dbReference>
<dbReference type="InterPro" id="IPR015422">
    <property type="entry name" value="PyrdxlP-dep_Trfase_small"/>
</dbReference>
<dbReference type="SUPFAM" id="SSF53383">
    <property type="entry name" value="PLP-dependent transferases"/>
    <property type="match status" value="1"/>
</dbReference>
<dbReference type="GO" id="GO:0005737">
    <property type="term" value="C:cytoplasm"/>
    <property type="evidence" value="ECO:0007669"/>
    <property type="project" value="InterPro"/>
</dbReference>
<evidence type="ECO:0000259" key="4">
    <source>
        <dbReference type="Pfam" id="PF00266"/>
    </source>
</evidence>
<feature type="domain" description="Aminotransferase class V" evidence="4">
    <location>
        <begin position="58"/>
        <end position="229"/>
    </location>
</feature>